<sequence>MGFTPTASNYSEWVNNWMVFDAVTSPDTDTSGAGGTQADAFISVGVNSRFVGTGFLETGQTSTSEDSNGTDVFAAGEQAYVFIRNSDTPDENAEWLLYTSSVDNSWEFPQAEGGQSQFPATWYVSEADQAIWGAVNGTVTGGGPHTDTSTDFVLRTHTFVPEPSSFFLLFIGLGASLTRRSRSLA</sequence>
<protein>
    <recommendedName>
        <fullName evidence="3">PEP-CTERM protein-sorting domain-containing protein</fullName>
    </recommendedName>
</protein>
<proteinExistence type="predicted"/>
<keyword evidence="2" id="KW-1185">Reference proteome</keyword>
<reference evidence="1" key="2">
    <citation type="submission" date="2020-09" db="EMBL/GenBank/DDBJ databases">
        <authorList>
            <person name="Sun Q."/>
            <person name="Kim S."/>
        </authorList>
    </citation>
    <scope>NUCLEOTIDE SEQUENCE</scope>
    <source>
        <strain evidence="1">KCTC 12988</strain>
    </source>
</reference>
<dbReference type="InterPro" id="IPR013424">
    <property type="entry name" value="Ice-binding_C"/>
</dbReference>
<evidence type="ECO:0008006" key="3">
    <source>
        <dbReference type="Google" id="ProtNLM"/>
    </source>
</evidence>
<organism evidence="1 2">
    <name type="scientific">Roseibacillus persicicus</name>
    <dbReference type="NCBI Taxonomy" id="454148"/>
    <lineage>
        <taxon>Bacteria</taxon>
        <taxon>Pseudomonadati</taxon>
        <taxon>Verrucomicrobiota</taxon>
        <taxon>Verrucomicrobiia</taxon>
        <taxon>Verrucomicrobiales</taxon>
        <taxon>Verrucomicrobiaceae</taxon>
        <taxon>Roseibacillus</taxon>
    </lineage>
</organism>
<dbReference type="Proteomes" id="UP000644507">
    <property type="component" value="Unassembled WGS sequence"/>
</dbReference>
<reference evidence="1" key="1">
    <citation type="journal article" date="2014" name="Int. J. Syst. Evol. Microbiol.">
        <title>Complete genome sequence of Corynebacterium casei LMG S-19264T (=DSM 44701T), isolated from a smear-ripened cheese.</title>
        <authorList>
            <consortium name="US DOE Joint Genome Institute (JGI-PGF)"/>
            <person name="Walter F."/>
            <person name="Albersmeier A."/>
            <person name="Kalinowski J."/>
            <person name="Ruckert C."/>
        </authorList>
    </citation>
    <scope>NUCLEOTIDE SEQUENCE</scope>
    <source>
        <strain evidence="1">KCTC 12988</strain>
    </source>
</reference>
<gene>
    <name evidence="1" type="ORF">GCM10007100_29870</name>
</gene>
<dbReference type="AlphaFoldDB" id="A0A918WKS5"/>
<dbReference type="NCBIfam" id="TIGR02595">
    <property type="entry name" value="PEP_CTERM"/>
    <property type="match status" value="1"/>
</dbReference>
<evidence type="ECO:0000313" key="1">
    <source>
        <dbReference type="EMBL" id="GHC60524.1"/>
    </source>
</evidence>
<comment type="caution">
    <text evidence="1">The sequence shown here is derived from an EMBL/GenBank/DDBJ whole genome shotgun (WGS) entry which is preliminary data.</text>
</comment>
<name>A0A918WKS5_9BACT</name>
<evidence type="ECO:0000313" key="2">
    <source>
        <dbReference type="Proteomes" id="UP000644507"/>
    </source>
</evidence>
<accession>A0A918WKS5</accession>
<dbReference type="EMBL" id="BMXI01000013">
    <property type="protein sequence ID" value="GHC60524.1"/>
    <property type="molecule type" value="Genomic_DNA"/>
</dbReference>